<gene>
    <name evidence="1" type="ORF">NP493_517g02007</name>
</gene>
<name>A0AAD9KX85_RIDPI</name>
<evidence type="ECO:0000313" key="2">
    <source>
        <dbReference type="Proteomes" id="UP001209878"/>
    </source>
</evidence>
<reference evidence="1" key="1">
    <citation type="journal article" date="2023" name="Mol. Biol. Evol.">
        <title>Third-Generation Sequencing Reveals the Adaptive Role of the Epigenome in Three Deep-Sea Polychaetes.</title>
        <authorList>
            <person name="Perez M."/>
            <person name="Aroh O."/>
            <person name="Sun Y."/>
            <person name="Lan Y."/>
            <person name="Juniper S.K."/>
            <person name="Young C.R."/>
            <person name="Angers B."/>
            <person name="Qian P.Y."/>
        </authorList>
    </citation>
    <scope>NUCLEOTIDE SEQUENCE</scope>
    <source>
        <strain evidence="1">R07B-5</strain>
    </source>
</reference>
<organism evidence="1 2">
    <name type="scientific">Ridgeia piscesae</name>
    <name type="common">Tubeworm</name>
    <dbReference type="NCBI Taxonomy" id="27915"/>
    <lineage>
        <taxon>Eukaryota</taxon>
        <taxon>Metazoa</taxon>
        <taxon>Spiralia</taxon>
        <taxon>Lophotrochozoa</taxon>
        <taxon>Annelida</taxon>
        <taxon>Polychaeta</taxon>
        <taxon>Sedentaria</taxon>
        <taxon>Canalipalpata</taxon>
        <taxon>Sabellida</taxon>
        <taxon>Siboglinidae</taxon>
        <taxon>Ridgeia</taxon>
    </lineage>
</organism>
<keyword evidence="2" id="KW-1185">Reference proteome</keyword>
<comment type="caution">
    <text evidence="1">The sequence shown here is derived from an EMBL/GenBank/DDBJ whole genome shotgun (WGS) entry which is preliminary data.</text>
</comment>
<protein>
    <submittedName>
        <fullName evidence="1">Uncharacterized protein</fullName>
    </submittedName>
</protein>
<accession>A0AAD9KX85</accession>
<dbReference type="EMBL" id="JAODUO010000517">
    <property type="protein sequence ID" value="KAK2179056.1"/>
    <property type="molecule type" value="Genomic_DNA"/>
</dbReference>
<evidence type="ECO:0000313" key="1">
    <source>
        <dbReference type="EMBL" id="KAK2179056.1"/>
    </source>
</evidence>
<proteinExistence type="predicted"/>
<dbReference type="AlphaFoldDB" id="A0AAD9KX85"/>
<sequence length="55" mass="6091">MAITYSSRQLFKMCHQTSKSVMGVSKSVFYDLKLLGICNAPPTHRGTAGGQRQCR</sequence>
<dbReference type="Proteomes" id="UP001209878">
    <property type="component" value="Unassembled WGS sequence"/>
</dbReference>